<organism evidence="1 2">
    <name type="scientific">Adhaeribacter rhizoryzae</name>
    <dbReference type="NCBI Taxonomy" id="2607907"/>
    <lineage>
        <taxon>Bacteria</taxon>
        <taxon>Pseudomonadati</taxon>
        <taxon>Bacteroidota</taxon>
        <taxon>Cytophagia</taxon>
        <taxon>Cytophagales</taxon>
        <taxon>Hymenobacteraceae</taxon>
        <taxon>Adhaeribacter</taxon>
    </lineage>
</organism>
<gene>
    <name evidence="1" type="ORF">F0145_19015</name>
</gene>
<dbReference type="Proteomes" id="UP000323426">
    <property type="component" value="Unassembled WGS sequence"/>
</dbReference>
<protein>
    <recommendedName>
        <fullName evidence="3">STAS/SEC14 domain-containing protein</fullName>
    </recommendedName>
</protein>
<keyword evidence="2" id="KW-1185">Reference proteome</keyword>
<evidence type="ECO:0000313" key="2">
    <source>
        <dbReference type="Proteomes" id="UP000323426"/>
    </source>
</evidence>
<reference evidence="1 2" key="1">
    <citation type="submission" date="2019-09" db="EMBL/GenBank/DDBJ databases">
        <title>Genome sequence and assembly of Adhaeribacter sp.</title>
        <authorList>
            <person name="Chhetri G."/>
        </authorList>
    </citation>
    <scope>NUCLEOTIDE SEQUENCE [LARGE SCALE GENOMIC DNA]</scope>
    <source>
        <strain evidence="1 2">DK36</strain>
    </source>
</reference>
<evidence type="ECO:0000313" key="1">
    <source>
        <dbReference type="EMBL" id="KAA5542322.1"/>
    </source>
</evidence>
<sequence length="139" mass="16073">MDKIELRKANGDIFLVAERLPDNAYILAHWVGLQTLETVRQGGTFYIEMLKKQPCAKLLNSHEELIGPWNIANDWIVQEWTPKVQALGLHYMAQVLAPGVYGQMSFHQLHQRISDKWEIKMFENEVSAREWLLSLPKSA</sequence>
<proteinExistence type="predicted"/>
<accession>A0A5M6D7R0</accession>
<dbReference type="RefSeq" id="WP_150090904.1">
    <property type="nucleotide sequence ID" value="NZ_VWSF01000018.1"/>
</dbReference>
<name>A0A5M6D7R0_9BACT</name>
<dbReference type="EMBL" id="VWSF01000018">
    <property type="protein sequence ID" value="KAA5542322.1"/>
    <property type="molecule type" value="Genomic_DNA"/>
</dbReference>
<comment type="caution">
    <text evidence="1">The sequence shown here is derived from an EMBL/GenBank/DDBJ whole genome shotgun (WGS) entry which is preliminary data.</text>
</comment>
<evidence type="ECO:0008006" key="3">
    <source>
        <dbReference type="Google" id="ProtNLM"/>
    </source>
</evidence>
<dbReference type="AlphaFoldDB" id="A0A5M6D7R0"/>